<dbReference type="EMBL" id="KQ971336">
    <property type="protein sequence ID" value="KYB28216.1"/>
    <property type="molecule type" value="Genomic_DNA"/>
</dbReference>
<feature type="chain" id="PRO_5007300096" evidence="1">
    <location>
        <begin position="22"/>
        <end position="85"/>
    </location>
</feature>
<dbReference type="InParanoid" id="A0A139WJX1"/>
<evidence type="ECO:0000313" key="2">
    <source>
        <dbReference type="EMBL" id="KYB28216.1"/>
    </source>
</evidence>
<reference evidence="2 3" key="2">
    <citation type="journal article" date="2010" name="Nucleic Acids Res.">
        <title>BeetleBase in 2010: revisions to provide comprehensive genomic information for Tribolium castaneum.</title>
        <authorList>
            <person name="Kim H.S."/>
            <person name="Murphy T."/>
            <person name="Xia J."/>
            <person name="Caragea D."/>
            <person name="Park Y."/>
            <person name="Beeman R.W."/>
            <person name="Lorenzen M.D."/>
            <person name="Butcher S."/>
            <person name="Manak J.R."/>
            <person name="Brown S.J."/>
        </authorList>
    </citation>
    <scope>GENOME REANNOTATION</scope>
    <source>
        <strain evidence="2 3">Georgia GA2</strain>
    </source>
</reference>
<evidence type="ECO:0000313" key="3">
    <source>
        <dbReference type="Proteomes" id="UP000007266"/>
    </source>
</evidence>
<reference evidence="2 3" key="1">
    <citation type="journal article" date="2008" name="Nature">
        <title>The genome of the model beetle and pest Tribolium castaneum.</title>
        <authorList>
            <consortium name="Tribolium Genome Sequencing Consortium"/>
            <person name="Richards S."/>
            <person name="Gibbs R.A."/>
            <person name="Weinstock G.M."/>
            <person name="Brown S.J."/>
            <person name="Denell R."/>
            <person name="Beeman R.W."/>
            <person name="Gibbs R."/>
            <person name="Beeman R.W."/>
            <person name="Brown S.J."/>
            <person name="Bucher G."/>
            <person name="Friedrich M."/>
            <person name="Grimmelikhuijzen C.J."/>
            <person name="Klingler M."/>
            <person name="Lorenzen M."/>
            <person name="Richards S."/>
            <person name="Roth S."/>
            <person name="Schroder R."/>
            <person name="Tautz D."/>
            <person name="Zdobnov E.M."/>
            <person name="Muzny D."/>
            <person name="Gibbs R.A."/>
            <person name="Weinstock G.M."/>
            <person name="Attaway T."/>
            <person name="Bell S."/>
            <person name="Buhay C.J."/>
            <person name="Chandrabose M.N."/>
            <person name="Chavez D."/>
            <person name="Clerk-Blankenburg K.P."/>
            <person name="Cree A."/>
            <person name="Dao M."/>
            <person name="Davis C."/>
            <person name="Chacko J."/>
            <person name="Dinh H."/>
            <person name="Dugan-Rocha S."/>
            <person name="Fowler G."/>
            <person name="Garner T.T."/>
            <person name="Garnes J."/>
            <person name="Gnirke A."/>
            <person name="Hawes A."/>
            <person name="Hernandez J."/>
            <person name="Hines S."/>
            <person name="Holder M."/>
            <person name="Hume J."/>
            <person name="Jhangiani S.N."/>
            <person name="Joshi V."/>
            <person name="Khan Z.M."/>
            <person name="Jackson L."/>
            <person name="Kovar C."/>
            <person name="Kowis A."/>
            <person name="Lee S."/>
            <person name="Lewis L.R."/>
            <person name="Margolis J."/>
            <person name="Morgan M."/>
            <person name="Nazareth L.V."/>
            <person name="Nguyen N."/>
            <person name="Okwuonu G."/>
            <person name="Parker D."/>
            <person name="Richards S."/>
            <person name="Ruiz S.J."/>
            <person name="Santibanez J."/>
            <person name="Savard J."/>
            <person name="Scherer S.E."/>
            <person name="Schneider B."/>
            <person name="Sodergren E."/>
            <person name="Tautz D."/>
            <person name="Vattahil S."/>
            <person name="Villasana D."/>
            <person name="White C.S."/>
            <person name="Wright R."/>
            <person name="Park Y."/>
            <person name="Beeman R.W."/>
            <person name="Lord J."/>
            <person name="Oppert B."/>
            <person name="Lorenzen M."/>
            <person name="Brown S."/>
            <person name="Wang L."/>
            <person name="Savard J."/>
            <person name="Tautz D."/>
            <person name="Richards S."/>
            <person name="Weinstock G."/>
            <person name="Gibbs R.A."/>
            <person name="Liu Y."/>
            <person name="Worley K."/>
            <person name="Weinstock G."/>
            <person name="Elsik C.G."/>
            <person name="Reese J.T."/>
            <person name="Elhaik E."/>
            <person name="Landan G."/>
            <person name="Graur D."/>
            <person name="Arensburger P."/>
            <person name="Atkinson P."/>
            <person name="Beeman R.W."/>
            <person name="Beidler J."/>
            <person name="Brown S.J."/>
            <person name="Demuth J.P."/>
            <person name="Drury D.W."/>
            <person name="Du Y.Z."/>
            <person name="Fujiwara H."/>
            <person name="Lorenzen M."/>
            <person name="Maselli V."/>
            <person name="Osanai M."/>
            <person name="Park Y."/>
            <person name="Robertson H.M."/>
            <person name="Tu Z."/>
            <person name="Wang J.J."/>
            <person name="Wang S."/>
            <person name="Richards S."/>
            <person name="Song H."/>
            <person name="Zhang L."/>
            <person name="Sodergren E."/>
            <person name="Werner D."/>
            <person name="Stanke M."/>
            <person name="Morgenstern B."/>
            <person name="Solovyev V."/>
            <person name="Kosarev P."/>
            <person name="Brown G."/>
            <person name="Chen H.C."/>
            <person name="Ermolaeva O."/>
            <person name="Hlavina W."/>
            <person name="Kapustin Y."/>
            <person name="Kiryutin B."/>
            <person name="Kitts P."/>
            <person name="Maglott D."/>
            <person name="Pruitt K."/>
            <person name="Sapojnikov V."/>
            <person name="Souvorov A."/>
            <person name="Mackey A.J."/>
            <person name="Waterhouse R.M."/>
            <person name="Wyder S."/>
            <person name="Zdobnov E.M."/>
            <person name="Zdobnov E.M."/>
            <person name="Wyder S."/>
            <person name="Kriventseva E.V."/>
            <person name="Kadowaki T."/>
            <person name="Bork P."/>
            <person name="Aranda M."/>
            <person name="Bao R."/>
            <person name="Beermann A."/>
            <person name="Berns N."/>
            <person name="Bolognesi R."/>
            <person name="Bonneton F."/>
            <person name="Bopp D."/>
            <person name="Brown S.J."/>
            <person name="Bucher G."/>
            <person name="Butts T."/>
            <person name="Chaumot A."/>
            <person name="Denell R.E."/>
            <person name="Ferrier D.E."/>
            <person name="Friedrich M."/>
            <person name="Gordon C.M."/>
            <person name="Jindra M."/>
            <person name="Klingler M."/>
            <person name="Lan Q."/>
            <person name="Lattorff H.M."/>
            <person name="Laudet V."/>
            <person name="von Levetsow C."/>
            <person name="Liu Z."/>
            <person name="Lutz R."/>
            <person name="Lynch J.A."/>
            <person name="da Fonseca R.N."/>
            <person name="Posnien N."/>
            <person name="Reuter R."/>
            <person name="Roth S."/>
            <person name="Savard J."/>
            <person name="Schinko J.B."/>
            <person name="Schmitt C."/>
            <person name="Schoppmeier M."/>
            <person name="Schroder R."/>
            <person name="Shippy T.D."/>
            <person name="Simonnet F."/>
            <person name="Marques-Souza H."/>
            <person name="Tautz D."/>
            <person name="Tomoyasu Y."/>
            <person name="Trauner J."/>
            <person name="Van der Zee M."/>
            <person name="Vervoort M."/>
            <person name="Wittkopp N."/>
            <person name="Wimmer E.A."/>
            <person name="Yang X."/>
            <person name="Jones A.K."/>
            <person name="Sattelle D.B."/>
            <person name="Ebert P.R."/>
            <person name="Nelson D."/>
            <person name="Scott J.G."/>
            <person name="Beeman R.W."/>
            <person name="Muthukrishnan S."/>
            <person name="Kramer K.J."/>
            <person name="Arakane Y."/>
            <person name="Beeman R.W."/>
            <person name="Zhu Q."/>
            <person name="Hogenkamp D."/>
            <person name="Dixit R."/>
            <person name="Oppert B."/>
            <person name="Jiang H."/>
            <person name="Zou Z."/>
            <person name="Marshall J."/>
            <person name="Elpidina E."/>
            <person name="Vinokurov K."/>
            <person name="Oppert C."/>
            <person name="Zou Z."/>
            <person name="Evans J."/>
            <person name="Lu Z."/>
            <person name="Zhao P."/>
            <person name="Sumathipala N."/>
            <person name="Altincicek B."/>
            <person name="Vilcinskas A."/>
            <person name="Williams M."/>
            <person name="Hultmark D."/>
            <person name="Hetru C."/>
            <person name="Jiang H."/>
            <person name="Grimmelikhuijzen C.J."/>
            <person name="Hauser F."/>
            <person name="Cazzamali G."/>
            <person name="Williamson M."/>
            <person name="Park Y."/>
            <person name="Li B."/>
            <person name="Tanaka Y."/>
            <person name="Predel R."/>
            <person name="Neupert S."/>
            <person name="Schachtner J."/>
            <person name="Verleyen P."/>
            <person name="Raible F."/>
            <person name="Bork P."/>
            <person name="Friedrich M."/>
            <person name="Walden K.K."/>
            <person name="Robertson H.M."/>
            <person name="Angeli S."/>
            <person name="Foret S."/>
            <person name="Bucher G."/>
            <person name="Schuetz S."/>
            <person name="Maleszka R."/>
            <person name="Wimmer E.A."/>
            <person name="Beeman R.W."/>
            <person name="Lorenzen M."/>
            <person name="Tomoyasu Y."/>
            <person name="Miller S.C."/>
            <person name="Grossmann D."/>
            <person name="Bucher G."/>
        </authorList>
    </citation>
    <scope>NUCLEOTIDE SEQUENCE [LARGE SCALE GENOMIC DNA]</scope>
    <source>
        <strain evidence="2 3">Georgia GA2</strain>
    </source>
</reference>
<sequence length="85" mass="10062">MLRALLCLTFFNIFLTPVCLAEDDKQELLTQTIWNLINNVIILTSNFDTCLLLQEAFKFGQMLLYNQNIDLVNVWPLVKRYFRCE</sequence>
<feature type="signal peptide" evidence="1">
    <location>
        <begin position="1"/>
        <end position="21"/>
    </location>
</feature>
<name>A0A139WJX1_TRICA</name>
<keyword evidence="3" id="KW-1185">Reference proteome</keyword>
<protein>
    <submittedName>
        <fullName evidence="2">Uncharacterized protein</fullName>
    </submittedName>
</protein>
<evidence type="ECO:0000256" key="1">
    <source>
        <dbReference type="SAM" id="SignalP"/>
    </source>
</evidence>
<dbReference type="AlphaFoldDB" id="A0A139WJX1"/>
<organism evidence="2 3">
    <name type="scientific">Tribolium castaneum</name>
    <name type="common">Red flour beetle</name>
    <dbReference type="NCBI Taxonomy" id="7070"/>
    <lineage>
        <taxon>Eukaryota</taxon>
        <taxon>Metazoa</taxon>
        <taxon>Ecdysozoa</taxon>
        <taxon>Arthropoda</taxon>
        <taxon>Hexapoda</taxon>
        <taxon>Insecta</taxon>
        <taxon>Pterygota</taxon>
        <taxon>Neoptera</taxon>
        <taxon>Endopterygota</taxon>
        <taxon>Coleoptera</taxon>
        <taxon>Polyphaga</taxon>
        <taxon>Cucujiformia</taxon>
        <taxon>Tenebrionidae</taxon>
        <taxon>Tenebrionidae incertae sedis</taxon>
        <taxon>Tribolium</taxon>
    </lineage>
</organism>
<accession>A0A139WJX1</accession>
<keyword evidence="1" id="KW-0732">Signal</keyword>
<dbReference type="Proteomes" id="UP000007266">
    <property type="component" value="Linkage group 3"/>
</dbReference>
<proteinExistence type="predicted"/>
<gene>
    <name evidence="2" type="primary">AUGUSTUS-3.0.2_32697</name>
    <name evidence="2" type="ORF">TcasGA2_TC032697</name>
</gene>